<proteinExistence type="inferred from homology"/>
<feature type="active site" evidence="11">
    <location>
        <position position="165"/>
    </location>
</feature>
<dbReference type="InterPro" id="IPR023009">
    <property type="entry name" value="Tyrosine_recombinase_XerC/XerD"/>
</dbReference>
<sequence length="318" mass="34396">MAAAKQRSAKRSGLIDGFLDMIAAERGAAKNTIEAYARDLADYVAALDGARKTPVDATTDDIRAYLLSLEARGLKPTSSGRKLSSLRQFHRFLVAEGRRADDPAAILEGPRRGRGLPKILSVAEVDRLLSVSKEGLEDAARPPAERLRALRTAALLELLYATGLRVSELVALPKSAARTKEPLINIRGKGGRERLAPMSEPARRAIRAYRELLEKSCAGAAAGPWLFPADSASGHITRQAFARDLKICAAAAGIGSARVSPHVLRHAFASHLLQNGADLRVVQELLGHVDISTTQIYTHVLDERMKAMVRDLHPLGDE</sequence>
<dbReference type="HAMAP" id="MF_01808">
    <property type="entry name" value="Recomb_XerC_XerD"/>
    <property type="match status" value="1"/>
</dbReference>
<evidence type="ECO:0000256" key="8">
    <source>
        <dbReference type="ARBA" id="ARBA00023125"/>
    </source>
</evidence>
<dbReference type="Pfam" id="PF00589">
    <property type="entry name" value="Phage_integrase"/>
    <property type="match status" value="1"/>
</dbReference>
<evidence type="ECO:0000256" key="11">
    <source>
        <dbReference type="HAMAP-Rule" id="MF_01807"/>
    </source>
</evidence>
<dbReference type="Gene3D" id="1.10.443.10">
    <property type="entry name" value="Intergrase catalytic core"/>
    <property type="match status" value="1"/>
</dbReference>
<feature type="domain" description="Tyr recombinase" evidence="12">
    <location>
        <begin position="115"/>
        <end position="310"/>
    </location>
</feature>
<keyword evidence="15" id="KW-1185">Reference proteome</keyword>
<dbReference type="PANTHER" id="PTHR30349:SF90">
    <property type="entry name" value="TYROSINE RECOMBINASE XERD"/>
    <property type="match status" value="1"/>
</dbReference>
<dbReference type="PROSITE" id="PS51900">
    <property type="entry name" value="CB"/>
    <property type="match status" value="1"/>
</dbReference>
<dbReference type="Pfam" id="PF02899">
    <property type="entry name" value="Phage_int_SAM_1"/>
    <property type="match status" value="1"/>
</dbReference>
<feature type="active site" evidence="11">
    <location>
        <position position="288"/>
    </location>
</feature>
<dbReference type="RefSeq" id="WP_407340672.1">
    <property type="nucleotide sequence ID" value="NZ_CP136862.1"/>
</dbReference>
<keyword evidence="8 11" id="KW-0238">DNA-binding</keyword>
<evidence type="ECO:0000256" key="2">
    <source>
        <dbReference type="ARBA" id="ARBA00010450"/>
    </source>
</evidence>
<feature type="domain" description="Core-binding (CB)" evidence="13">
    <location>
        <begin position="9"/>
        <end position="94"/>
    </location>
</feature>
<evidence type="ECO:0000256" key="10">
    <source>
        <dbReference type="ARBA" id="ARBA00023306"/>
    </source>
</evidence>
<evidence type="ECO:0000256" key="6">
    <source>
        <dbReference type="ARBA" id="ARBA00022829"/>
    </source>
</evidence>
<evidence type="ECO:0000313" key="14">
    <source>
        <dbReference type="EMBL" id="WOJ91085.1"/>
    </source>
</evidence>
<keyword evidence="6 11" id="KW-0159">Chromosome partition</keyword>
<organism evidence="14 15">
    <name type="scientific">Methylocapsa polymorpha</name>
    <dbReference type="NCBI Taxonomy" id="3080828"/>
    <lineage>
        <taxon>Bacteria</taxon>
        <taxon>Pseudomonadati</taxon>
        <taxon>Pseudomonadota</taxon>
        <taxon>Alphaproteobacteria</taxon>
        <taxon>Hyphomicrobiales</taxon>
        <taxon>Beijerinckiaceae</taxon>
        <taxon>Methylocapsa</taxon>
    </lineage>
</organism>
<dbReference type="InterPro" id="IPR050090">
    <property type="entry name" value="Tyrosine_recombinase_XerCD"/>
</dbReference>
<evidence type="ECO:0000256" key="7">
    <source>
        <dbReference type="ARBA" id="ARBA00022908"/>
    </source>
</evidence>
<keyword evidence="9 11" id="KW-0233">DNA recombination</keyword>
<keyword evidence="7 11" id="KW-0229">DNA integration</keyword>
<keyword evidence="5 11" id="KW-0132">Cell division</keyword>
<dbReference type="PANTHER" id="PTHR30349">
    <property type="entry name" value="PHAGE INTEGRASE-RELATED"/>
    <property type="match status" value="1"/>
</dbReference>
<dbReference type="InterPro" id="IPR011010">
    <property type="entry name" value="DNA_brk_join_enz"/>
</dbReference>
<protein>
    <recommendedName>
        <fullName evidence="3 11">Tyrosine recombinase XerD</fullName>
    </recommendedName>
</protein>
<dbReference type="SUPFAM" id="SSF56349">
    <property type="entry name" value="DNA breaking-rejoining enzymes"/>
    <property type="match status" value="1"/>
</dbReference>
<feature type="active site" evidence="11">
    <location>
        <position position="262"/>
    </location>
</feature>
<evidence type="ECO:0000259" key="13">
    <source>
        <dbReference type="PROSITE" id="PS51900"/>
    </source>
</evidence>
<comment type="subunit">
    <text evidence="11">Forms a cyclic heterotetrameric complex composed of two molecules of XerC and two molecules of XerD.</text>
</comment>
<dbReference type="InterPro" id="IPR013762">
    <property type="entry name" value="Integrase-like_cat_sf"/>
</dbReference>
<dbReference type="InterPro" id="IPR010998">
    <property type="entry name" value="Integrase_recombinase_N"/>
</dbReference>
<evidence type="ECO:0000256" key="1">
    <source>
        <dbReference type="ARBA" id="ARBA00004496"/>
    </source>
</evidence>
<dbReference type="InterPro" id="IPR044068">
    <property type="entry name" value="CB"/>
</dbReference>
<evidence type="ECO:0000256" key="9">
    <source>
        <dbReference type="ARBA" id="ARBA00023172"/>
    </source>
</evidence>
<accession>A0ABZ0HW54</accession>
<evidence type="ECO:0000313" key="15">
    <source>
        <dbReference type="Proteomes" id="UP001626536"/>
    </source>
</evidence>
<comment type="similarity">
    <text evidence="2 11">Belongs to the 'phage' integrase family. XerD subfamily.</text>
</comment>
<dbReference type="PROSITE" id="PS51898">
    <property type="entry name" value="TYR_RECOMBINASE"/>
    <property type="match status" value="1"/>
</dbReference>
<gene>
    <name evidence="11" type="primary">xerD</name>
    <name evidence="14" type="ORF">RZS28_07335</name>
</gene>
<evidence type="ECO:0000256" key="3">
    <source>
        <dbReference type="ARBA" id="ARBA00015810"/>
    </source>
</evidence>
<comment type="function">
    <text evidence="11">Site-specific tyrosine recombinase, which acts by catalyzing the cutting and rejoining of the recombining DNA molecules. The XerC-XerD complex is essential to convert dimers of the bacterial chromosome into monomers to permit their segregation at cell division. It also contributes to the segregational stability of plasmids.</text>
</comment>
<comment type="subcellular location">
    <subcellularLocation>
        <location evidence="1 11">Cytoplasm</location>
    </subcellularLocation>
</comment>
<dbReference type="HAMAP" id="MF_01807">
    <property type="entry name" value="Recomb_XerD"/>
    <property type="match status" value="1"/>
</dbReference>
<name>A0ABZ0HW54_9HYPH</name>
<evidence type="ECO:0000259" key="12">
    <source>
        <dbReference type="PROSITE" id="PS51898"/>
    </source>
</evidence>
<dbReference type="InterPro" id="IPR002104">
    <property type="entry name" value="Integrase_catalytic"/>
</dbReference>
<dbReference type="Gene3D" id="1.10.150.130">
    <property type="match status" value="1"/>
</dbReference>
<feature type="active site" description="O-(3'-phospho-DNA)-tyrosine intermediate" evidence="11">
    <location>
        <position position="297"/>
    </location>
</feature>
<keyword evidence="10 11" id="KW-0131">Cell cycle</keyword>
<evidence type="ECO:0000256" key="4">
    <source>
        <dbReference type="ARBA" id="ARBA00022490"/>
    </source>
</evidence>
<dbReference type="Proteomes" id="UP001626536">
    <property type="component" value="Chromosome"/>
</dbReference>
<feature type="active site" evidence="11">
    <location>
        <position position="265"/>
    </location>
</feature>
<feature type="active site" evidence="11">
    <location>
        <position position="189"/>
    </location>
</feature>
<evidence type="ECO:0000256" key="5">
    <source>
        <dbReference type="ARBA" id="ARBA00022618"/>
    </source>
</evidence>
<dbReference type="EMBL" id="CP136862">
    <property type="protein sequence ID" value="WOJ91085.1"/>
    <property type="molecule type" value="Genomic_DNA"/>
</dbReference>
<dbReference type="InterPro" id="IPR011932">
    <property type="entry name" value="Recomb_XerD"/>
</dbReference>
<dbReference type="NCBIfam" id="NF001399">
    <property type="entry name" value="PRK00283.1"/>
    <property type="match status" value="1"/>
</dbReference>
<reference evidence="14 15" key="1">
    <citation type="submission" date="2023-10" db="EMBL/GenBank/DDBJ databases">
        <title>Novel methanotroph of the genus Methylocapsa from a subarctic wetland.</title>
        <authorList>
            <person name="Belova S.E."/>
            <person name="Oshkin I.Y."/>
            <person name="Miroshnikov K."/>
            <person name="Dedysh S.N."/>
        </authorList>
    </citation>
    <scope>NUCLEOTIDE SEQUENCE [LARGE SCALE GENOMIC DNA]</scope>
    <source>
        <strain evidence="14 15">RX1</strain>
    </source>
</reference>
<dbReference type="InterPro" id="IPR004107">
    <property type="entry name" value="Integrase_SAM-like_N"/>
</dbReference>
<keyword evidence="4 11" id="KW-0963">Cytoplasm</keyword>